<evidence type="ECO:0000256" key="1">
    <source>
        <dbReference type="SAM" id="MobiDB-lite"/>
    </source>
</evidence>
<dbReference type="AlphaFoldDB" id="A0A7J7ZGN6"/>
<dbReference type="EMBL" id="JACAGB010000003">
    <property type="protein sequence ID" value="KAF6373218.1"/>
    <property type="molecule type" value="Genomic_DNA"/>
</dbReference>
<protein>
    <submittedName>
        <fullName evidence="2">Centromere protein U</fullName>
    </submittedName>
</protein>
<evidence type="ECO:0000313" key="3">
    <source>
        <dbReference type="Proteomes" id="UP000558488"/>
    </source>
</evidence>
<accession>A0A7J7ZGN6</accession>
<dbReference type="GO" id="GO:0005634">
    <property type="term" value="C:nucleus"/>
    <property type="evidence" value="ECO:0007669"/>
    <property type="project" value="TreeGrafter"/>
</dbReference>
<evidence type="ECO:0000313" key="2">
    <source>
        <dbReference type="EMBL" id="KAF6373218.1"/>
    </source>
</evidence>
<feature type="region of interest" description="Disordered" evidence="1">
    <location>
        <begin position="1"/>
        <end position="29"/>
    </location>
</feature>
<reference evidence="2 3" key="1">
    <citation type="journal article" date="2020" name="Nature">
        <title>Six reference-quality genomes reveal evolution of bat adaptations.</title>
        <authorList>
            <person name="Jebb D."/>
            <person name="Huang Z."/>
            <person name="Pippel M."/>
            <person name="Hughes G.M."/>
            <person name="Lavrichenko K."/>
            <person name="Devanna P."/>
            <person name="Winkler S."/>
            <person name="Jermiin L.S."/>
            <person name="Skirmuntt E.C."/>
            <person name="Katzourakis A."/>
            <person name="Burkitt-Gray L."/>
            <person name="Ray D.A."/>
            <person name="Sullivan K.A.M."/>
            <person name="Roscito J.G."/>
            <person name="Kirilenko B.M."/>
            <person name="Davalos L.M."/>
            <person name="Corthals A.P."/>
            <person name="Power M.L."/>
            <person name="Jones G."/>
            <person name="Ransome R.D."/>
            <person name="Dechmann D.K.N."/>
            <person name="Locatelli A.G."/>
            <person name="Puechmaille S.J."/>
            <person name="Fedrigo O."/>
            <person name="Jarvis E.D."/>
            <person name="Hiller M."/>
            <person name="Vernes S.C."/>
            <person name="Myers E.W."/>
            <person name="Teeling E.C."/>
        </authorList>
    </citation>
    <scope>NUCLEOTIDE SEQUENCE [LARGE SCALE GENOMIC DNA]</scope>
    <source>
        <strain evidence="2">MPipKuh1</strain>
        <tissue evidence="2">Flight muscle</tissue>
    </source>
</reference>
<feature type="region of interest" description="Disordered" evidence="1">
    <location>
        <begin position="64"/>
        <end position="107"/>
    </location>
</feature>
<gene>
    <name evidence="2" type="ORF">mPipKuh1_002626</name>
</gene>
<comment type="caution">
    <text evidence="2">The sequence shown here is derived from an EMBL/GenBank/DDBJ whole genome shotgun (WGS) entry which is preliminary data.</text>
</comment>
<dbReference type="Proteomes" id="UP000558488">
    <property type="component" value="Unassembled WGS sequence"/>
</dbReference>
<dbReference type="PANTHER" id="PTHR32222:SF1">
    <property type="entry name" value="CENTROMERE PROTEIN U"/>
    <property type="match status" value="1"/>
</dbReference>
<proteinExistence type="predicted"/>
<sequence>MASAGRVRARRGAGARYSKNAAGRTRSTGDVSKIFPFPRGFPRVGQYRWLCGGSLGHGEVPGGVPPSVVKAGPPHKPTDLYDFSENSGISSMGRMSDNEKDEEPYESFEPPLHSTAIYTEDAQLSEHSGSFIPPAPRGGAAEGRCACVLHSCALFMASGIAELFKIPLTLPPPKDSSVCPMLPCLWGIMWGVFMFSTHLTHMNRFTVLNHLCILG</sequence>
<dbReference type="PANTHER" id="PTHR32222">
    <property type="entry name" value="CENTROMERE PROTEIN U"/>
    <property type="match status" value="1"/>
</dbReference>
<organism evidence="2 3">
    <name type="scientific">Pipistrellus kuhlii</name>
    <name type="common">Kuhl's pipistrelle</name>
    <dbReference type="NCBI Taxonomy" id="59472"/>
    <lineage>
        <taxon>Eukaryota</taxon>
        <taxon>Metazoa</taxon>
        <taxon>Chordata</taxon>
        <taxon>Craniata</taxon>
        <taxon>Vertebrata</taxon>
        <taxon>Euteleostomi</taxon>
        <taxon>Mammalia</taxon>
        <taxon>Eutheria</taxon>
        <taxon>Laurasiatheria</taxon>
        <taxon>Chiroptera</taxon>
        <taxon>Yangochiroptera</taxon>
        <taxon>Vespertilionidae</taxon>
        <taxon>Pipistrellus</taxon>
    </lineage>
</organism>
<keyword evidence="3" id="KW-1185">Reference proteome</keyword>
<name>A0A7J7ZGN6_PIPKU</name>